<comment type="caution">
    <text evidence="2">The sequence shown here is derived from an EMBL/GenBank/DDBJ whole genome shotgun (WGS) entry which is preliminary data.</text>
</comment>
<proteinExistence type="predicted"/>
<sequence length="235" mass="25786">MFTKKLSLVEELGFFPELHVVEDCNRAECKNYSDDLGFGVDSTSSRNLSFSDDSVSDHVQRYAEDFGCSDNAKSAKTNLCRASDFHGVVQKRSGALGYILGETCADDLYCGCHRECAADLGLDCDRDHISAGDVGLSCDRDHDYDCADDLDCARDRTSDDDVSCGHDQQSLDGVDRCSGRRHANSLDCGRNETYSSDVTYVAKLRRSERLGFACVRGCAEISQWSGALDCTEASR</sequence>
<reference evidence="2" key="1">
    <citation type="submission" date="2020-03" db="EMBL/GenBank/DDBJ databases">
        <title>Hybrid Assembly of Korean Phytophthora infestans isolates.</title>
        <authorList>
            <person name="Prokchorchik M."/>
            <person name="Lee Y."/>
            <person name="Seo J."/>
            <person name="Cho J.-H."/>
            <person name="Park Y.-E."/>
            <person name="Jang D.-C."/>
            <person name="Im J.-S."/>
            <person name="Choi J.-G."/>
            <person name="Park H.-J."/>
            <person name="Lee G.-B."/>
            <person name="Lee Y.-G."/>
            <person name="Hong S.-Y."/>
            <person name="Cho K."/>
            <person name="Sohn K.H."/>
        </authorList>
    </citation>
    <scope>NUCLEOTIDE SEQUENCE</scope>
    <source>
        <strain evidence="2">KR_2_A2</strain>
    </source>
</reference>
<protein>
    <submittedName>
        <fullName evidence="2">Uncharacterized protein</fullName>
    </submittedName>
</protein>
<evidence type="ECO:0000313" key="2">
    <source>
        <dbReference type="EMBL" id="KAF4137755.1"/>
    </source>
</evidence>
<dbReference type="EMBL" id="JAACNO010000094">
    <property type="protein sequence ID" value="KAF4150185.1"/>
    <property type="molecule type" value="Genomic_DNA"/>
</dbReference>
<organism evidence="2 4">
    <name type="scientific">Phytophthora infestans</name>
    <name type="common">Potato late blight agent</name>
    <name type="synonym">Botrytis infestans</name>
    <dbReference type="NCBI Taxonomy" id="4787"/>
    <lineage>
        <taxon>Eukaryota</taxon>
        <taxon>Sar</taxon>
        <taxon>Stramenopiles</taxon>
        <taxon>Oomycota</taxon>
        <taxon>Peronosporomycetes</taxon>
        <taxon>Peronosporales</taxon>
        <taxon>Peronosporaceae</taxon>
        <taxon>Phytophthora</taxon>
    </lineage>
</organism>
<evidence type="ECO:0000313" key="3">
    <source>
        <dbReference type="EMBL" id="KAF4150185.1"/>
    </source>
</evidence>
<dbReference type="AlphaFoldDB" id="A0A8S9U9K1"/>
<evidence type="ECO:0000313" key="1">
    <source>
        <dbReference type="EMBL" id="KAF4135246.1"/>
    </source>
</evidence>
<gene>
    <name evidence="3" type="ORF">GN958_ATG00606</name>
    <name evidence="2" type="ORF">GN958_ATG13038</name>
    <name evidence="1" type="ORF">GN958_ATG15565</name>
</gene>
<evidence type="ECO:0000313" key="4">
    <source>
        <dbReference type="Proteomes" id="UP000704712"/>
    </source>
</evidence>
<dbReference type="EMBL" id="JAACNO010002188">
    <property type="protein sequence ID" value="KAF4135246.1"/>
    <property type="molecule type" value="Genomic_DNA"/>
</dbReference>
<dbReference type="EMBL" id="JAACNO010001750">
    <property type="protein sequence ID" value="KAF4137755.1"/>
    <property type="molecule type" value="Genomic_DNA"/>
</dbReference>
<dbReference type="Proteomes" id="UP000704712">
    <property type="component" value="Unassembled WGS sequence"/>
</dbReference>
<name>A0A8S9U9K1_PHYIN</name>
<accession>A0A8S9U9K1</accession>